<dbReference type="NCBIfam" id="TIGR00693">
    <property type="entry name" value="thiE"/>
    <property type="match status" value="1"/>
</dbReference>
<evidence type="ECO:0000259" key="12">
    <source>
        <dbReference type="Pfam" id="PF02581"/>
    </source>
</evidence>
<keyword evidence="2 9" id="KW-0808">Transferase</keyword>
<feature type="binding site" evidence="9">
    <location>
        <position position="109"/>
    </location>
    <ligand>
        <name>4-amino-2-methyl-5-(diphosphooxymethyl)pyrimidine</name>
        <dbReference type="ChEBI" id="CHEBI:57841"/>
    </ligand>
</feature>
<gene>
    <name evidence="9 13" type="primary">thiE</name>
    <name evidence="13" type="ORF">EPA93_11835</name>
</gene>
<sequence length="226" mass="23694">MSKLQLTYPVLCLVTDPDITNLYEKVDGALAAGVTMLQLRGHGQSARELYKLGLTLCALCQRYNATFIVNDRIDVGLACGADGFQLGVRSLPPGTVRRLVGERYLLGASIHTTREALQATADGVDFLLAGTIFPSASHPGDLPAGPALLRSIRDCVPNLPLLAIGGITHLNAKQAIEAGASGIAVISAILAAEDIEQAVGSLRAAIHRSLENNGKGQDEREGSGSE</sequence>
<protein>
    <recommendedName>
        <fullName evidence="9">Thiamine-phosphate synthase</fullName>
        <shortName evidence="9">TP synthase</shortName>
        <shortName evidence="9">TPS</shortName>
        <ecNumber evidence="9">2.5.1.3</ecNumber>
    </recommendedName>
    <alternativeName>
        <fullName evidence="9">Thiamine-phosphate pyrophosphorylase</fullName>
        <shortName evidence="9">TMP pyrophosphorylase</shortName>
        <shortName evidence="9">TMP-PPase</shortName>
    </alternativeName>
</protein>
<evidence type="ECO:0000313" key="14">
    <source>
        <dbReference type="Proteomes" id="UP000290365"/>
    </source>
</evidence>
<keyword evidence="14" id="KW-1185">Reference proteome</keyword>
<comment type="caution">
    <text evidence="9">Lacks conserved residue(s) required for the propagation of feature annotation.</text>
</comment>
<evidence type="ECO:0000256" key="3">
    <source>
        <dbReference type="ARBA" id="ARBA00022723"/>
    </source>
</evidence>
<evidence type="ECO:0000256" key="1">
    <source>
        <dbReference type="ARBA" id="ARBA00005165"/>
    </source>
</evidence>
<feature type="binding site" evidence="9">
    <location>
        <begin position="135"/>
        <end position="137"/>
    </location>
    <ligand>
        <name>2-[(2R,5Z)-2-carboxy-4-methylthiazol-5(2H)-ylidene]ethyl phosphate</name>
        <dbReference type="ChEBI" id="CHEBI:62899"/>
    </ligand>
</feature>
<keyword evidence="4 9" id="KW-0460">Magnesium</keyword>
<dbReference type="Proteomes" id="UP000290365">
    <property type="component" value="Chromosome"/>
</dbReference>
<evidence type="ECO:0000256" key="2">
    <source>
        <dbReference type="ARBA" id="ARBA00022679"/>
    </source>
</evidence>
<comment type="pathway">
    <text evidence="1 9 11">Cofactor biosynthesis; thiamine diphosphate biosynthesis; thiamine phosphate from 4-amino-2-methyl-5-diphosphomethylpyrimidine and 4-methyl-5-(2-phosphoethyl)-thiazole: step 1/1.</text>
</comment>
<accession>A0A4P6JN08</accession>
<evidence type="ECO:0000256" key="4">
    <source>
        <dbReference type="ARBA" id="ARBA00022842"/>
    </source>
</evidence>
<dbReference type="Gene3D" id="3.20.20.70">
    <property type="entry name" value="Aldolase class I"/>
    <property type="match status" value="1"/>
</dbReference>
<feature type="binding site" evidence="9">
    <location>
        <position position="70"/>
    </location>
    <ligand>
        <name>4-amino-2-methyl-5-(diphosphooxymethyl)pyrimidine</name>
        <dbReference type="ChEBI" id="CHEBI:57841"/>
    </ligand>
</feature>
<dbReference type="GO" id="GO:0009229">
    <property type="term" value="P:thiamine diphosphate biosynthetic process"/>
    <property type="evidence" value="ECO:0007669"/>
    <property type="project" value="UniProtKB-UniRule"/>
</dbReference>
<keyword evidence="3 9" id="KW-0479">Metal-binding</keyword>
<comment type="cofactor">
    <cofactor evidence="9">
        <name>Mg(2+)</name>
        <dbReference type="ChEBI" id="CHEBI:18420"/>
    </cofactor>
    <text evidence="9">Binds 1 Mg(2+) ion per subunit.</text>
</comment>
<dbReference type="GO" id="GO:0000287">
    <property type="term" value="F:magnesium ion binding"/>
    <property type="evidence" value="ECO:0007669"/>
    <property type="project" value="UniProtKB-UniRule"/>
</dbReference>
<feature type="binding site" evidence="9">
    <location>
        <position position="138"/>
    </location>
    <ligand>
        <name>4-amino-2-methyl-5-(diphosphooxymethyl)pyrimidine</name>
        <dbReference type="ChEBI" id="CHEBI:57841"/>
    </ligand>
</feature>
<evidence type="ECO:0000256" key="8">
    <source>
        <dbReference type="ARBA" id="ARBA00047883"/>
    </source>
</evidence>
<dbReference type="EMBL" id="CP035758">
    <property type="protein sequence ID" value="QBD76655.1"/>
    <property type="molecule type" value="Genomic_DNA"/>
</dbReference>
<dbReference type="AlphaFoldDB" id="A0A4P6JN08"/>
<dbReference type="RefSeq" id="WP_129887642.1">
    <property type="nucleotide sequence ID" value="NZ_CP035758.1"/>
</dbReference>
<dbReference type="GO" id="GO:0005737">
    <property type="term" value="C:cytoplasm"/>
    <property type="evidence" value="ECO:0007669"/>
    <property type="project" value="TreeGrafter"/>
</dbReference>
<reference evidence="13 14" key="1">
    <citation type="submission" date="2019-01" db="EMBL/GenBank/DDBJ databases">
        <title>Ktedonosporobacter rubrisoli SCAWS-G2.</title>
        <authorList>
            <person name="Huang Y."/>
            <person name="Yan B."/>
        </authorList>
    </citation>
    <scope>NUCLEOTIDE SEQUENCE [LARGE SCALE GENOMIC DNA]</scope>
    <source>
        <strain evidence="13 14">SCAWS-G2</strain>
    </source>
</reference>
<dbReference type="InterPro" id="IPR036206">
    <property type="entry name" value="ThiamineP_synth_sf"/>
</dbReference>
<dbReference type="PANTHER" id="PTHR20857">
    <property type="entry name" value="THIAMINE-PHOSPHATE PYROPHOSPHORYLASE"/>
    <property type="match status" value="1"/>
</dbReference>
<dbReference type="EC" id="2.5.1.3" evidence="9"/>
<dbReference type="KEGG" id="kbs:EPA93_11835"/>
<evidence type="ECO:0000256" key="10">
    <source>
        <dbReference type="RuleBase" id="RU003826"/>
    </source>
</evidence>
<dbReference type="UniPathway" id="UPA00060">
    <property type="reaction ID" value="UER00141"/>
</dbReference>
<dbReference type="GO" id="GO:0009228">
    <property type="term" value="P:thiamine biosynthetic process"/>
    <property type="evidence" value="ECO:0007669"/>
    <property type="project" value="UniProtKB-KW"/>
</dbReference>
<evidence type="ECO:0000256" key="5">
    <source>
        <dbReference type="ARBA" id="ARBA00022977"/>
    </source>
</evidence>
<dbReference type="HAMAP" id="MF_00097">
    <property type="entry name" value="TMP_synthase"/>
    <property type="match status" value="1"/>
</dbReference>
<feature type="binding site" evidence="9">
    <location>
        <begin position="186"/>
        <end position="187"/>
    </location>
    <ligand>
        <name>2-[(2R,5Z)-2-carboxy-4-methylthiazol-5(2H)-ylidene]ethyl phosphate</name>
        <dbReference type="ChEBI" id="CHEBI:62899"/>
    </ligand>
</feature>
<dbReference type="Pfam" id="PF02581">
    <property type="entry name" value="TMP-TENI"/>
    <property type="match status" value="1"/>
</dbReference>
<dbReference type="GO" id="GO:0004789">
    <property type="term" value="F:thiamine-phosphate diphosphorylase activity"/>
    <property type="evidence" value="ECO:0007669"/>
    <property type="project" value="UniProtKB-UniRule"/>
</dbReference>
<dbReference type="InterPro" id="IPR013785">
    <property type="entry name" value="Aldolase_TIM"/>
</dbReference>
<proteinExistence type="inferred from homology"/>
<keyword evidence="5 9" id="KW-0784">Thiamine biosynthesis</keyword>
<evidence type="ECO:0000256" key="6">
    <source>
        <dbReference type="ARBA" id="ARBA00047334"/>
    </source>
</evidence>
<evidence type="ECO:0000256" key="7">
    <source>
        <dbReference type="ARBA" id="ARBA00047851"/>
    </source>
</evidence>
<dbReference type="InterPro" id="IPR034291">
    <property type="entry name" value="TMP_synthase"/>
</dbReference>
<comment type="similarity">
    <text evidence="9 10">Belongs to the thiamine-phosphate synthase family.</text>
</comment>
<feature type="binding site" evidence="9">
    <location>
        <position position="166"/>
    </location>
    <ligand>
        <name>2-[(2R,5Z)-2-carboxy-4-methylthiazol-5(2H)-ylidene]ethyl phosphate</name>
        <dbReference type="ChEBI" id="CHEBI:62899"/>
    </ligand>
</feature>
<organism evidence="13 14">
    <name type="scientific">Ktedonosporobacter rubrisoli</name>
    <dbReference type="NCBI Taxonomy" id="2509675"/>
    <lineage>
        <taxon>Bacteria</taxon>
        <taxon>Bacillati</taxon>
        <taxon>Chloroflexota</taxon>
        <taxon>Ktedonobacteria</taxon>
        <taxon>Ktedonobacterales</taxon>
        <taxon>Ktedonosporobacteraceae</taxon>
        <taxon>Ktedonosporobacter</taxon>
    </lineage>
</organism>
<evidence type="ECO:0000256" key="11">
    <source>
        <dbReference type="RuleBase" id="RU004253"/>
    </source>
</evidence>
<dbReference type="SUPFAM" id="SSF51391">
    <property type="entry name" value="Thiamin phosphate synthase"/>
    <property type="match status" value="1"/>
</dbReference>
<dbReference type="CDD" id="cd00564">
    <property type="entry name" value="TMP_TenI"/>
    <property type="match status" value="1"/>
</dbReference>
<comment type="function">
    <text evidence="9">Condenses 4-methyl-5-(beta-hydroxyethyl)thiazole monophosphate (THZ-P) and 2-methyl-4-amino-5-hydroxymethyl pyrimidine pyrophosphate (HMP-PP) to form thiamine monophosphate (TMP).</text>
</comment>
<feature type="binding site" evidence="9">
    <location>
        <position position="71"/>
    </location>
    <ligand>
        <name>Mg(2+)</name>
        <dbReference type="ChEBI" id="CHEBI:18420"/>
    </ligand>
</feature>
<comment type="catalytic activity">
    <reaction evidence="6 9 10">
        <text>4-methyl-5-(2-phosphooxyethyl)-thiazole + 4-amino-2-methyl-5-(diphosphooxymethyl)pyrimidine + H(+) = thiamine phosphate + diphosphate</text>
        <dbReference type="Rhea" id="RHEA:22328"/>
        <dbReference type="ChEBI" id="CHEBI:15378"/>
        <dbReference type="ChEBI" id="CHEBI:33019"/>
        <dbReference type="ChEBI" id="CHEBI:37575"/>
        <dbReference type="ChEBI" id="CHEBI:57841"/>
        <dbReference type="ChEBI" id="CHEBI:58296"/>
        <dbReference type="EC" id="2.5.1.3"/>
    </reaction>
</comment>
<evidence type="ECO:0000313" key="13">
    <source>
        <dbReference type="EMBL" id="QBD76655.1"/>
    </source>
</evidence>
<evidence type="ECO:0000256" key="9">
    <source>
        <dbReference type="HAMAP-Rule" id="MF_00097"/>
    </source>
</evidence>
<dbReference type="OrthoDB" id="9815348at2"/>
<dbReference type="InterPro" id="IPR022998">
    <property type="entry name" value="ThiamineP_synth_TenI"/>
</dbReference>
<comment type="catalytic activity">
    <reaction evidence="8 9 10">
        <text>2-[(2R,5Z)-2-carboxy-4-methylthiazol-5(2H)-ylidene]ethyl phosphate + 4-amino-2-methyl-5-(diphosphooxymethyl)pyrimidine + 2 H(+) = thiamine phosphate + CO2 + diphosphate</text>
        <dbReference type="Rhea" id="RHEA:47844"/>
        <dbReference type="ChEBI" id="CHEBI:15378"/>
        <dbReference type="ChEBI" id="CHEBI:16526"/>
        <dbReference type="ChEBI" id="CHEBI:33019"/>
        <dbReference type="ChEBI" id="CHEBI:37575"/>
        <dbReference type="ChEBI" id="CHEBI:57841"/>
        <dbReference type="ChEBI" id="CHEBI:62899"/>
        <dbReference type="EC" id="2.5.1.3"/>
    </reaction>
</comment>
<name>A0A4P6JN08_KTERU</name>
<comment type="catalytic activity">
    <reaction evidence="7 9 10">
        <text>2-(2-carboxy-4-methylthiazol-5-yl)ethyl phosphate + 4-amino-2-methyl-5-(diphosphooxymethyl)pyrimidine + 2 H(+) = thiamine phosphate + CO2 + diphosphate</text>
        <dbReference type="Rhea" id="RHEA:47848"/>
        <dbReference type="ChEBI" id="CHEBI:15378"/>
        <dbReference type="ChEBI" id="CHEBI:16526"/>
        <dbReference type="ChEBI" id="CHEBI:33019"/>
        <dbReference type="ChEBI" id="CHEBI:37575"/>
        <dbReference type="ChEBI" id="CHEBI:57841"/>
        <dbReference type="ChEBI" id="CHEBI:62890"/>
        <dbReference type="EC" id="2.5.1.3"/>
    </reaction>
</comment>
<feature type="domain" description="Thiamine phosphate synthase/TenI" evidence="12">
    <location>
        <begin position="11"/>
        <end position="189"/>
    </location>
</feature>
<dbReference type="PANTHER" id="PTHR20857:SF15">
    <property type="entry name" value="THIAMINE-PHOSPHATE SYNTHASE"/>
    <property type="match status" value="1"/>
</dbReference>